<evidence type="ECO:0000313" key="1">
    <source>
        <dbReference type="EMBL" id="VTN09329.1"/>
    </source>
</evidence>
<evidence type="ECO:0000313" key="2">
    <source>
        <dbReference type="Proteomes" id="UP000339249"/>
    </source>
</evidence>
<sequence>MNAAETRFQRVKGIVDSKELFFAESLKGGHNKNNPELLRRFVENAPRGDRVAGPSRDHA</sequence>
<protein>
    <submittedName>
        <fullName evidence="1">Fumarate reductase flavoprotein subunit</fullName>
        <ecNumber evidence="1">1.3.99.1</ecNumber>
    </submittedName>
</protein>
<dbReference type="Proteomes" id="UP000339249">
    <property type="component" value="Unassembled WGS sequence"/>
</dbReference>
<keyword evidence="1" id="KW-0560">Oxidoreductase</keyword>
<dbReference type="InterPro" id="IPR036188">
    <property type="entry name" value="FAD/NAD-bd_sf"/>
</dbReference>
<dbReference type="EMBL" id="CABDVU010000001">
    <property type="protein sequence ID" value="VTN09329.1"/>
    <property type="molecule type" value="Genomic_DNA"/>
</dbReference>
<dbReference type="EC" id="1.3.99.1" evidence="1"/>
<name>A0A4U9CTX7_RAOTE</name>
<reference evidence="1 2" key="1">
    <citation type="submission" date="2019-04" db="EMBL/GenBank/DDBJ databases">
        <authorList>
            <consortium name="Pathogen Informatics"/>
        </authorList>
    </citation>
    <scope>NUCLEOTIDE SEQUENCE [LARGE SCALE GENOMIC DNA]</scope>
    <source>
        <strain evidence="1 2">NCTC9185</strain>
    </source>
</reference>
<organism evidence="1 2">
    <name type="scientific">Raoultella terrigena</name>
    <name type="common">Klebsiella terrigena</name>
    <dbReference type="NCBI Taxonomy" id="577"/>
    <lineage>
        <taxon>Bacteria</taxon>
        <taxon>Pseudomonadati</taxon>
        <taxon>Pseudomonadota</taxon>
        <taxon>Gammaproteobacteria</taxon>
        <taxon>Enterobacterales</taxon>
        <taxon>Enterobacteriaceae</taxon>
        <taxon>Klebsiella/Raoultella group</taxon>
        <taxon>Raoultella</taxon>
    </lineage>
</organism>
<accession>A0A4U9CTX7</accession>
<gene>
    <name evidence="1" type="primary">fccA_3</name>
    <name evidence="1" type="ORF">NCTC9185_01213</name>
</gene>
<dbReference type="Gene3D" id="3.50.50.60">
    <property type="entry name" value="FAD/NAD(P)-binding domain"/>
    <property type="match status" value="1"/>
</dbReference>
<dbReference type="AlphaFoldDB" id="A0A4U9CTX7"/>
<dbReference type="GO" id="GO:0016491">
    <property type="term" value="F:oxidoreductase activity"/>
    <property type="evidence" value="ECO:0007669"/>
    <property type="project" value="UniProtKB-KW"/>
</dbReference>
<proteinExistence type="predicted"/>